<evidence type="ECO:0000256" key="8">
    <source>
        <dbReference type="ARBA" id="ARBA00005412"/>
    </source>
</evidence>
<dbReference type="Pfam" id="PF01761">
    <property type="entry name" value="DHQ_synthase"/>
    <property type="match status" value="1"/>
</dbReference>
<keyword evidence="15" id="KW-0862">Zinc</keyword>
<feature type="domain" description="3-dehydroquinate synthase C-terminal" evidence="22">
    <location>
        <begin position="174"/>
        <end position="314"/>
    </location>
</feature>
<keyword evidence="18" id="KW-0456">Lyase</keyword>
<accession>A0A1G9UNR8</accession>
<dbReference type="InterPro" id="IPR030963">
    <property type="entry name" value="DHQ_synth_fam"/>
</dbReference>
<keyword evidence="17" id="KW-0057">Aromatic amino acid biosynthesis</keyword>
<dbReference type="PANTHER" id="PTHR43622:SF7">
    <property type="entry name" value="3-DEHYDROQUINATE SYNTHASE, CHLOROPLASTIC"/>
    <property type="match status" value="1"/>
</dbReference>
<dbReference type="InterPro" id="IPR056179">
    <property type="entry name" value="DHQS_C"/>
</dbReference>
<evidence type="ECO:0000313" key="24">
    <source>
        <dbReference type="Proteomes" id="UP000199226"/>
    </source>
</evidence>
<comment type="subcellular location">
    <subcellularLocation>
        <location evidence="6">Cytoplasm</location>
    </subcellularLocation>
</comment>
<evidence type="ECO:0000259" key="22">
    <source>
        <dbReference type="Pfam" id="PF24621"/>
    </source>
</evidence>
<proteinExistence type="inferred from homology"/>
<evidence type="ECO:0000256" key="7">
    <source>
        <dbReference type="ARBA" id="ARBA00004661"/>
    </source>
</evidence>
<evidence type="ECO:0000256" key="4">
    <source>
        <dbReference type="ARBA" id="ARBA00001947"/>
    </source>
</evidence>
<evidence type="ECO:0000256" key="5">
    <source>
        <dbReference type="ARBA" id="ARBA00003485"/>
    </source>
</evidence>
<evidence type="ECO:0000256" key="14">
    <source>
        <dbReference type="ARBA" id="ARBA00022741"/>
    </source>
</evidence>
<dbReference type="RefSeq" id="WP_090705237.1">
    <property type="nucleotide sequence ID" value="NZ_FNHH01000017.1"/>
</dbReference>
<dbReference type="Gene3D" id="3.40.50.1970">
    <property type="match status" value="1"/>
</dbReference>
<keyword evidence="19" id="KW-0170">Cobalt</keyword>
<comment type="catalytic activity">
    <reaction evidence="1">
        <text>7-phospho-2-dehydro-3-deoxy-D-arabino-heptonate = 3-dehydroquinate + phosphate</text>
        <dbReference type="Rhea" id="RHEA:21968"/>
        <dbReference type="ChEBI" id="CHEBI:32364"/>
        <dbReference type="ChEBI" id="CHEBI:43474"/>
        <dbReference type="ChEBI" id="CHEBI:58394"/>
        <dbReference type="EC" id="4.2.3.4"/>
    </reaction>
</comment>
<dbReference type="Pfam" id="PF24621">
    <property type="entry name" value="DHQS_C"/>
    <property type="match status" value="1"/>
</dbReference>
<evidence type="ECO:0000256" key="20">
    <source>
        <dbReference type="NCBIfam" id="TIGR01357"/>
    </source>
</evidence>
<comment type="pathway">
    <text evidence="7">Metabolic intermediate biosynthesis; chorismate biosynthesis; chorismate from D-erythrose 4-phosphate and phosphoenolpyruvate: step 2/7.</text>
</comment>
<dbReference type="GO" id="GO:0008652">
    <property type="term" value="P:amino acid biosynthetic process"/>
    <property type="evidence" value="ECO:0007669"/>
    <property type="project" value="UniProtKB-KW"/>
</dbReference>
<keyword evidence="14" id="KW-0547">Nucleotide-binding</keyword>
<dbReference type="EC" id="4.2.3.4" evidence="9 20"/>
<evidence type="ECO:0000256" key="6">
    <source>
        <dbReference type="ARBA" id="ARBA00004496"/>
    </source>
</evidence>
<evidence type="ECO:0000256" key="19">
    <source>
        <dbReference type="ARBA" id="ARBA00023285"/>
    </source>
</evidence>
<dbReference type="GO" id="GO:0009423">
    <property type="term" value="P:chorismate biosynthetic process"/>
    <property type="evidence" value="ECO:0007669"/>
    <property type="project" value="UniProtKB-UniRule"/>
</dbReference>
<dbReference type="Gene3D" id="1.20.1090.10">
    <property type="entry name" value="Dehydroquinate synthase-like - alpha domain"/>
    <property type="match status" value="1"/>
</dbReference>
<dbReference type="InterPro" id="IPR030960">
    <property type="entry name" value="DHQS/DOIS_N"/>
</dbReference>
<reference evidence="24" key="1">
    <citation type="submission" date="2016-10" db="EMBL/GenBank/DDBJ databases">
        <authorList>
            <person name="Varghese N."/>
            <person name="Submissions S."/>
        </authorList>
    </citation>
    <scope>NUCLEOTIDE SEQUENCE [LARGE SCALE GENOMIC DNA]</scope>
    <source>
        <strain evidence="24">DSM 24536</strain>
    </source>
</reference>
<comment type="cofactor">
    <cofactor evidence="2">
        <name>NAD(+)</name>
        <dbReference type="ChEBI" id="CHEBI:57540"/>
    </cofactor>
</comment>
<dbReference type="EMBL" id="FNHH01000017">
    <property type="protein sequence ID" value="SDM61588.1"/>
    <property type="molecule type" value="Genomic_DNA"/>
</dbReference>
<evidence type="ECO:0000256" key="10">
    <source>
        <dbReference type="ARBA" id="ARBA00017684"/>
    </source>
</evidence>
<evidence type="ECO:0000256" key="12">
    <source>
        <dbReference type="ARBA" id="ARBA00022605"/>
    </source>
</evidence>
<evidence type="ECO:0000256" key="3">
    <source>
        <dbReference type="ARBA" id="ARBA00001941"/>
    </source>
</evidence>
<dbReference type="InterPro" id="IPR016037">
    <property type="entry name" value="DHQ_synth_AroB"/>
</dbReference>
<keyword evidence="13" id="KW-0479">Metal-binding</keyword>
<evidence type="ECO:0000256" key="13">
    <source>
        <dbReference type="ARBA" id="ARBA00022723"/>
    </source>
</evidence>
<comment type="cofactor">
    <cofactor evidence="3">
        <name>Co(2+)</name>
        <dbReference type="ChEBI" id="CHEBI:48828"/>
    </cofactor>
</comment>
<keyword evidence="11" id="KW-0963">Cytoplasm</keyword>
<keyword evidence="12" id="KW-0028">Amino-acid biosynthesis</keyword>
<evidence type="ECO:0000256" key="16">
    <source>
        <dbReference type="ARBA" id="ARBA00023027"/>
    </source>
</evidence>
<evidence type="ECO:0000256" key="2">
    <source>
        <dbReference type="ARBA" id="ARBA00001911"/>
    </source>
</evidence>
<dbReference type="CDD" id="cd08195">
    <property type="entry name" value="DHQS"/>
    <property type="match status" value="1"/>
</dbReference>
<dbReference type="OrthoDB" id="9806583at2"/>
<evidence type="ECO:0000256" key="11">
    <source>
        <dbReference type="ARBA" id="ARBA00022490"/>
    </source>
</evidence>
<dbReference type="GO" id="GO:0005737">
    <property type="term" value="C:cytoplasm"/>
    <property type="evidence" value="ECO:0007669"/>
    <property type="project" value="UniProtKB-SubCell"/>
</dbReference>
<dbReference type="GO" id="GO:0046872">
    <property type="term" value="F:metal ion binding"/>
    <property type="evidence" value="ECO:0007669"/>
    <property type="project" value="UniProtKB-KW"/>
</dbReference>
<dbReference type="PANTHER" id="PTHR43622">
    <property type="entry name" value="3-DEHYDROQUINATE SYNTHASE"/>
    <property type="match status" value="1"/>
</dbReference>
<gene>
    <name evidence="23" type="ORF">SAMN05421813_11725</name>
</gene>
<feature type="domain" description="3-dehydroquinate synthase N-terminal" evidence="21">
    <location>
        <begin position="60"/>
        <end position="172"/>
    </location>
</feature>
<dbReference type="InterPro" id="IPR050071">
    <property type="entry name" value="Dehydroquinate_synthase"/>
</dbReference>
<dbReference type="FunFam" id="3.40.50.1970:FF:000007">
    <property type="entry name" value="Pentafunctional AROM polypeptide"/>
    <property type="match status" value="1"/>
</dbReference>
<dbReference type="AlphaFoldDB" id="A0A1G9UNR8"/>
<evidence type="ECO:0000256" key="1">
    <source>
        <dbReference type="ARBA" id="ARBA00001393"/>
    </source>
</evidence>
<name>A0A1G9UNR8_9SPHI</name>
<evidence type="ECO:0000256" key="15">
    <source>
        <dbReference type="ARBA" id="ARBA00022833"/>
    </source>
</evidence>
<keyword evidence="24" id="KW-1185">Reference proteome</keyword>
<comment type="cofactor">
    <cofactor evidence="4">
        <name>Zn(2+)</name>
        <dbReference type="ChEBI" id="CHEBI:29105"/>
    </cofactor>
</comment>
<organism evidence="23 24">
    <name type="scientific">Daejeonella rubra</name>
    <dbReference type="NCBI Taxonomy" id="990371"/>
    <lineage>
        <taxon>Bacteria</taxon>
        <taxon>Pseudomonadati</taxon>
        <taxon>Bacteroidota</taxon>
        <taxon>Sphingobacteriia</taxon>
        <taxon>Sphingobacteriales</taxon>
        <taxon>Sphingobacteriaceae</taxon>
        <taxon>Daejeonella</taxon>
    </lineage>
</organism>
<dbReference type="NCBIfam" id="TIGR01357">
    <property type="entry name" value="aroB"/>
    <property type="match status" value="1"/>
</dbReference>
<keyword evidence="16" id="KW-0520">NAD</keyword>
<evidence type="ECO:0000313" key="23">
    <source>
        <dbReference type="EMBL" id="SDM61588.1"/>
    </source>
</evidence>
<sequence>MKPIKSISYSVFFENSLQELSKFLSESKYSKVFVLVDSNTEIHCLPLLQEALGDLEFDLIEVTPGEENKNIDFCIGIWRMLLDFGADRNSILINLGGGVITDMGGFAASTFKRGIDFVQVPTTLLSQVDASIGGKTGIDMENVKNIIGTFTQPKAVFINTGFLSTLDQRELRSGYAEVIKHGLIYDIALFEKLKTIKPAELSPEIIYRSVEIKNKVVISDPFEKGLRKILNFGHTIGHAVESYSLQHDKKPLLHGEAIAIGFICEAYLSAKKNGLQKTELREIVDTLRNVYPAYKVKKNSYSDLLEIMKNDKKNTSGKISFSLLSTIGKCDFDIFCTEEEIFESLEFYTTYEITPQSGK</sequence>
<dbReference type="STRING" id="990371.SAMN05421813_11725"/>
<dbReference type="Proteomes" id="UP000199226">
    <property type="component" value="Unassembled WGS sequence"/>
</dbReference>
<comment type="similarity">
    <text evidence="8">Belongs to the sugar phosphate cyclases superfamily. Dehydroquinate synthase family.</text>
</comment>
<dbReference type="GO" id="GO:0009073">
    <property type="term" value="P:aromatic amino acid family biosynthetic process"/>
    <property type="evidence" value="ECO:0007669"/>
    <property type="project" value="UniProtKB-KW"/>
</dbReference>
<evidence type="ECO:0000256" key="18">
    <source>
        <dbReference type="ARBA" id="ARBA00023239"/>
    </source>
</evidence>
<dbReference type="GO" id="GO:0003856">
    <property type="term" value="F:3-dehydroquinate synthase activity"/>
    <property type="evidence" value="ECO:0007669"/>
    <property type="project" value="UniProtKB-UniRule"/>
</dbReference>
<dbReference type="PIRSF" id="PIRSF001455">
    <property type="entry name" value="DHQ_synth"/>
    <property type="match status" value="1"/>
</dbReference>
<evidence type="ECO:0000256" key="9">
    <source>
        <dbReference type="ARBA" id="ARBA00013031"/>
    </source>
</evidence>
<protein>
    <recommendedName>
        <fullName evidence="10 20">3-dehydroquinate synthase</fullName>
        <ecNumber evidence="9 20">4.2.3.4</ecNumber>
    </recommendedName>
</protein>
<evidence type="ECO:0000259" key="21">
    <source>
        <dbReference type="Pfam" id="PF01761"/>
    </source>
</evidence>
<dbReference type="GO" id="GO:0000166">
    <property type="term" value="F:nucleotide binding"/>
    <property type="evidence" value="ECO:0007669"/>
    <property type="project" value="UniProtKB-KW"/>
</dbReference>
<evidence type="ECO:0000256" key="17">
    <source>
        <dbReference type="ARBA" id="ARBA00023141"/>
    </source>
</evidence>
<dbReference type="SUPFAM" id="SSF56796">
    <property type="entry name" value="Dehydroquinate synthase-like"/>
    <property type="match status" value="1"/>
</dbReference>
<comment type="function">
    <text evidence="5">Catalyzes the conversion of 3-deoxy-D-arabino-heptulosonate 7-phosphate (DAHP) to dehydroquinate (DHQ).</text>
</comment>